<comment type="caution">
    <text evidence="1">The sequence shown here is derived from an EMBL/GenBank/DDBJ whole genome shotgun (WGS) entry which is preliminary data.</text>
</comment>
<dbReference type="Gene3D" id="3.30.530.20">
    <property type="match status" value="1"/>
</dbReference>
<keyword evidence="2" id="KW-1185">Reference proteome</keyword>
<dbReference type="InterPro" id="IPR019639">
    <property type="entry name" value="DUF2505"/>
</dbReference>
<sequence>MMCGMELKLSASYDATPEEVFAIVTDATFREQACEKTKALSYDVKVTESGGDTVVRVQREMPSNDVPDIARKFVGQTLTVVQTETWHPAGADGTRHADVKGEITGTPVTLKGTARIESDGKQTVQAIELDVKVSVPLIGKKIEPFVVDAIRSGLTKEHELGRDWHDGTN</sequence>
<dbReference type="Proteomes" id="UP000295388">
    <property type="component" value="Unassembled WGS sequence"/>
</dbReference>
<dbReference type="EMBL" id="SNWQ01000003">
    <property type="protein sequence ID" value="TDO51395.1"/>
    <property type="molecule type" value="Genomic_DNA"/>
</dbReference>
<evidence type="ECO:0000313" key="2">
    <source>
        <dbReference type="Proteomes" id="UP000295388"/>
    </source>
</evidence>
<gene>
    <name evidence="1" type="ORF">EV643_103132</name>
</gene>
<dbReference type="Pfam" id="PF10698">
    <property type="entry name" value="DUF2505"/>
    <property type="match status" value="1"/>
</dbReference>
<organism evidence="1 2">
    <name type="scientific">Kribbella caucasensis</name>
    <dbReference type="NCBI Taxonomy" id="2512215"/>
    <lineage>
        <taxon>Bacteria</taxon>
        <taxon>Bacillati</taxon>
        <taxon>Actinomycetota</taxon>
        <taxon>Actinomycetes</taxon>
        <taxon>Propionibacteriales</taxon>
        <taxon>Kribbellaceae</taxon>
        <taxon>Kribbella</taxon>
    </lineage>
</organism>
<dbReference type="InterPro" id="IPR023393">
    <property type="entry name" value="START-like_dom_sf"/>
</dbReference>
<proteinExistence type="predicted"/>
<name>A0A4R6KLY4_9ACTN</name>
<reference evidence="1 2" key="1">
    <citation type="submission" date="2019-03" db="EMBL/GenBank/DDBJ databases">
        <title>Genomic Encyclopedia of Type Strains, Phase III (KMG-III): the genomes of soil and plant-associated and newly described type strains.</title>
        <authorList>
            <person name="Whitman W."/>
        </authorList>
    </citation>
    <scope>NUCLEOTIDE SEQUENCE [LARGE SCALE GENOMIC DNA]</scope>
    <source>
        <strain evidence="1 2">VKM Ac-2527</strain>
    </source>
</reference>
<accession>A0A4R6KLY4</accession>
<evidence type="ECO:0000313" key="1">
    <source>
        <dbReference type="EMBL" id="TDO51395.1"/>
    </source>
</evidence>
<protein>
    <submittedName>
        <fullName evidence="1">Uncharacterized protein DUF2505</fullName>
    </submittedName>
</protein>
<dbReference type="AlphaFoldDB" id="A0A4R6KLY4"/>